<dbReference type="Proteomes" id="UP000199296">
    <property type="component" value="Unassembled WGS sequence"/>
</dbReference>
<name>A0A1G7U1B9_9FLAO</name>
<evidence type="ECO:0000313" key="1">
    <source>
        <dbReference type="EMBL" id="SDG41144.1"/>
    </source>
</evidence>
<dbReference type="STRING" id="470826.SAMN04488027_101180"/>
<evidence type="ECO:0000313" key="2">
    <source>
        <dbReference type="Proteomes" id="UP000199296"/>
    </source>
</evidence>
<gene>
    <name evidence="1" type="ORF">SAMN04488027_101180</name>
</gene>
<dbReference type="AlphaFoldDB" id="A0A1G7U1B9"/>
<protein>
    <submittedName>
        <fullName evidence="1">Uncharacterized protein</fullName>
    </submittedName>
</protein>
<sequence length="65" mass="7728">MKHSQPHVYTVSKLDSQTDLAMKSAMLNLEKKVLKPENKIKQQSYHQMRVVYTYYSLYTTINFKT</sequence>
<accession>A0A1G7U1B9</accession>
<dbReference type="EMBL" id="FNCW01000001">
    <property type="protein sequence ID" value="SDG41144.1"/>
    <property type="molecule type" value="Genomic_DNA"/>
</dbReference>
<proteinExistence type="predicted"/>
<reference evidence="1 2" key="1">
    <citation type="submission" date="2016-10" db="EMBL/GenBank/DDBJ databases">
        <authorList>
            <person name="de Groot N.N."/>
        </authorList>
    </citation>
    <scope>NUCLEOTIDE SEQUENCE [LARGE SCALE GENOMIC DNA]</scope>
    <source>
        <strain evidence="1 2">DSM 19803</strain>
    </source>
</reference>
<keyword evidence="2" id="KW-1185">Reference proteome</keyword>
<organism evidence="1 2">
    <name type="scientific">Psychroflexus sediminis</name>
    <dbReference type="NCBI Taxonomy" id="470826"/>
    <lineage>
        <taxon>Bacteria</taxon>
        <taxon>Pseudomonadati</taxon>
        <taxon>Bacteroidota</taxon>
        <taxon>Flavobacteriia</taxon>
        <taxon>Flavobacteriales</taxon>
        <taxon>Flavobacteriaceae</taxon>
        <taxon>Psychroflexus</taxon>
    </lineage>
</organism>